<keyword evidence="4" id="KW-1185">Reference proteome</keyword>
<proteinExistence type="predicted"/>
<sequence length="509" mass="56091">MPTTWHPIELTFEATDPPADPYGEEFLTVRFECRSGTTYTVPGFWDGGDTFRVRFAPSEPGAWNWETLTDDPGLAETGSFEAESGDGRTTLHDHGYLTADERALRHADGEPFFWLADTAWSASTRATVDEWAEYLDYRVEQGYNVVQVNALRQHDGSRPHDRLPFEEWDLSRPNHDYFRYLDDLVAMAHERGVVPALVALWFDYAGGNLDWGIPESKRHQHSPEQARTLGRHLGARYGAYGAAWLVSGDSGFDESSLAVYRAAGEALGDACQYPLRTAHQPGEQNTPAIVNEEGWLDFHMYQSGHTHDLAVPESQARTNRALHPARPVLNGEPCYAGMQAHSGDDVFDRETVRAAGWLSVLAGANAGLTYGALGVWPWHREGDTFESAHVWGDPRPWDDVLGLPSAADYGRLADIVTEYDVSALSPRPDLLAETETGEASAVTPDAVLVYLHAGRAVELRDAPPTETWEWVDPVSGETVPAETTDSGGALAVAEPPFDGDALLFGERTR</sequence>
<feature type="domain" description="Apiosidase-like catalytic" evidence="1">
    <location>
        <begin position="100"/>
        <end position="420"/>
    </location>
</feature>
<evidence type="ECO:0000259" key="2">
    <source>
        <dbReference type="Pfam" id="PF16586"/>
    </source>
</evidence>
<evidence type="ECO:0000259" key="1">
    <source>
        <dbReference type="Pfam" id="PF13204"/>
    </source>
</evidence>
<accession>V4HFL3</accession>
<dbReference type="PATRIC" id="fig|1324957.4.peg.1378"/>
<dbReference type="InterPro" id="IPR017853">
    <property type="entry name" value="GH"/>
</dbReference>
<dbReference type="Proteomes" id="UP000017840">
    <property type="component" value="Unassembled WGS sequence"/>
</dbReference>
<dbReference type="Gene3D" id="3.20.20.80">
    <property type="entry name" value="Glycosidases"/>
    <property type="match status" value="1"/>
</dbReference>
<protein>
    <recommendedName>
        <fullName evidence="5">DUF4038 domain-containing protein</fullName>
    </recommendedName>
</protein>
<dbReference type="PANTHER" id="PTHR37836:SF3">
    <property type="entry name" value="ENDOGLUCANASE"/>
    <property type="match status" value="1"/>
</dbReference>
<dbReference type="EMBL" id="ASGZ01000022">
    <property type="protein sequence ID" value="ESP88868.1"/>
    <property type="molecule type" value="Genomic_DNA"/>
</dbReference>
<dbReference type="STRING" id="1324957.K933_06817"/>
<name>V4HFL3_9EURY</name>
<dbReference type="AlphaFoldDB" id="V4HFL3"/>
<comment type="caution">
    <text evidence="3">The sequence shown here is derived from an EMBL/GenBank/DDBJ whole genome shotgun (WGS) entry which is preliminary data.</text>
</comment>
<gene>
    <name evidence="3" type="ORF">K933_06817</name>
</gene>
<evidence type="ECO:0008006" key="5">
    <source>
        <dbReference type="Google" id="ProtNLM"/>
    </source>
</evidence>
<feature type="domain" description="DUF5060" evidence="2">
    <location>
        <begin position="3"/>
        <end position="67"/>
    </location>
</feature>
<dbReference type="InterPro" id="IPR032260">
    <property type="entry name" value="DUF5060"/>
</dbReference>
<dbReference type="PANTHER" id="PTHR37836">
    <property type="entry name" value="LMO1036 PROTEIN"/>
    <property type="match status" value="1"/>
</dbReference>
<organism evidence="3 4">
    <name type="scientific">Candidatus Halobonum tyrrellensis G22</name>
    <dbReference type="NCBI Taxonomy" id="1324957"/>
    <lineage>
        <taxon>Archaea</taxon>
        <taxon>Methanobacteriati</taxon>
        <taxon>Methanobacteriota</taxon>
        <taxon>Stenosarchaea group</taxon>
        <taxon>Halobacteria</taxon>
        <taxon>Halobacteriales</taxon>
        <taxon>Haloferacaceae</taxon>
        <taxon>Candidatus Halobonum</taxon>
    </lineage>
</organism>
<dbReference type="OrthoDB" id="375473at2157"/>
<dbReference type="Pfam" id="PF13204">
    <property type="entry name" value="Apiosidase"/>
    <property type="match status" value="1"/>
</dbReference>
<dbReference type="RefSeq" id="WP_023393950.1">
    <property type="nucleotide sequence ID" value="NZ_ASGZ01000022.1"/>
</dbReference>
<dbReference type="SUPFAM" id="SSF51445">
    <property type="entry name" value="(Trans)glycosidases"/>
    <property type="match status" value="1"/>
</dbReference>
<evidence type="ECO:0000313" key="4">
    <source>
        <dbReference type="Proteomes" id="UP000017840"/>
    </source>
</evidence>
<evidence type="ECO:0000313" key="3">
    <source>
        <dbReference type="EMBL" id="ESP88868.1"/>
    </source>
</evidence>
<dbReference type="InterPro" id="IPR025277">
    <property type="entry name" value="Apiosidase-like_cat_dom"/>
</dbReference>
<dbReference type="Pfam" id="PF16586">
    <property type="entry name" value="DUF5060"/>
    <property type="match status" value="1"/>
</dbReference>
<dbReference type="Gene3D" id="2.60.40.10">
    <property type="entry name" value="Immunoglobulins"/>
    <property type="match status" value="1"/>
</dbReference>
<dbReference type="InterPro" id="IPR013783">
    <property type="entry name" value="Ig-like_fold"/>
</dbReference>
<reference evidence="3 4" key="1">
    <citation type="journal article" date="2013" name="Genome Announc.">
        <title>Draft Genome Sequence of 'Candidatus Halobonum tyrrellensis' Strain G22, Isolated from the Hypersaline Waters of Lake Tyrrell, Australia.</title>
        <authorList>
            <person name="Ugalde J.A."/>
            <person name="Narasingarao P."/>
            <person name="Kuo S."/>
            <person name="Podell S."/>
            <person name="Allen E.E."/>
        </authorList>
    </citation>
    <scope>NUCLEOTIDE SEQUENCE [LARGE SCALE GENOMIC DNA]</scope>
    <source>
        <strain evidence="3 4">G22</strain>
    </source>
</reference>
<dbReference type="eggNOG" id="ENOG502N5QJ">
    <property type="taxonomic scope" value="Archaea"/>
</dbReference>